<keyword evidence="4 8" id="KW-0812">Transmembrane</keyword>
<dbReference type="PROSITE" id="PS50850">
    <property type="entry name" value="MFS"/>
    <property type="match status" value="1"/>
</dbReference>
<dbReference type="PANTHER" id="PTHR11328:SF24">
    <property type="entry name" value="MAJOR FACILITATOR SUPERFAMILY (MFS) PROFILE DOMAIN-CONTAINING PROTEIN"/>
    <property type="match status" value="1"/>
</dbReference>
<keyword evidence="11" id="KW-1185">Reference proteome</keyword>
<dbReference type="NCBIfam" id="TIGR00792">
    <property type="entry name" value="gph"/>
    <property type="match status" value="1"/>
</dbReference>
<evidence type="ECO:0000256" key="7">
    <source>
        <dbReference type="ARBA" id="ARBA00023136"/>
    </source>
</evidence>
<feature type="domain" description="Major facilitator superfamily (MFS) profile" evidence="9">
    <location>
        <begin position="233"/>
        <end position="452"/>
    </location>
</feature>
<organism evidence="10 11">
    <name type="scientific">Blautia hominis</name>
    <dbReference type="NCBI Taxonomy" id="2025493"/>
    <lineage>
        <taxon>Bacteria</taxon>
        <taxon>Bacillati</taxon>
        <taxon>Bacillota</taxon>
        <taxon>Clostridia</taxon>
        <taxon>Lachnospirales</taxon>
        <taxon>Lachnospiraceae</taxon>
        <taxon>Blautia</taxon>
    </lineage>
</organism>
<comment type="subcellular location">
    <subcellularLocation>
        <location evidence="1">Cell membrane</location>
        <topology evidence="1">Multi-pass membrane protein</topology>
    </subcellularLocation>
</comment>
<keyword evidence="2" id="KW-0813">Transport</keyword>
<feature type="transmembrane region" description="Helical" evidence="8">
    <location>
        <begin position="267"/>
        <end position="286"/>
    </location>
</feature>
<dbReference type="Gene3D" id="1.20.1250.20">
    <property type="entry name" value="MFS general substrate transporter like domains"/>
    <property type="match status" value="2"/>
</dbReference>
<dbReference type="Pfam" id="PF13347">
    <property type="entry name" value="MFS_2"/>
    <property type="match status" value="1"/>
</dbReference>
<dbReference type="RefSeq" id="WP_289069786.1">
    <property type="nucleotide sequence ID" value="NZ_BAABYW010000002.1"/>
</dbReference>
<keyword evidence="7 8" id="KW-0472">Membrane</keyword>
<reference evidence="10 11" key="1">
    <citation type="submission" date="2024-04" db="EMBL/GenBank/DDBJ databases">
        <title>Defined microbial consortia suppress multidrug-resistant proinflammatory Enterobacteriaceae via ecological control.</title>
        <authorList>
            <person name="Furuichi M."/>
            <person name="Kawaguchi T."/>
            <person name="Pust M."/>
            <person name="Yasuma K."/>
            <person name="Plichta D."/>
            <person name="Hasegawa N."/>
            <person name="Ohya T."/>
            <person name="Bhattarai S."/>
            <person name="Sasajima S."/>
            <person name="Aoto Y."/>
            <person name="Tuganbaev T."/>
            <person name="Yaginuma M."/>
            <person name="Ueda M."/>
            <person name="Okahashi N."/>
            <person name="Amafuji K."/>
            <person name="Kiridooshi Y."/>
            <person name="Sugita K."/>
            <person name="Strazar M."/>
            <person name="Skelly A."/>
            <person name="Suda W."/>
            <person name="Hattori M."/>
            <person name="Nakamoto N."/>
            <person name="Caballero S."/>
            <person name="Norman J."/>
            <person name="Olle B."/>
            <person name="Tanoue T."/>
            <person name="Arita M."/>
            <person name="Bucci V."/>
            <person name="Atarashi K."/>
            <person name="Xavier R."/>
            <person name="Honda K."/>
        </authorList>
    </citation>
    <scope>NUCLEOTIDE SEQUENCE [LARGE SCALE GENOMIC DNA]</scope>
    <source>
        <strain evidence="11">k04-0078-D8-1</strain>
    </source>
</reference>
<dbReference type="CDD" id="cd17332">
    <property type="entry name" value="MFS_MelB_like"/>
    <property type="match status" value="1"/>
</dbReference>
<dbReference type="InterPro" id="IPR020846">
    <property type="entry name" value="MFS_dom"/>
</dbReference>
<feature type="transmembrane region" description="Helical" evidence="8">
    <location>
        <begin position="83"/>
        <end position="103"/>
    </location>
</feature>
<evidence type="ECO:0000256" key="6">
    <source>
        <dbReference type="ARBA" id="ARBA00022989"/>
    </source>
</evidence>
<evidence type="ECO:0000256" key="4">
    <source>
        <dbReference type="ARBA" id="ARBA00022692"/>
    </source>
</evidence>
<evidence type="ECO:0000256" key="3">
    <source>
        <dbReference type="ARBA" id="ARBA00022475"/>
    </source>
</evidence>
<dbReference type="InterPro" id="IPR001927">
    <property type="entry name" value="Na/Gal_symport"/>
</dbReference>
<accession>A0ABQ0BI00</accession>
<keyword evidence="3" id="KW-1003">Cell membrane</keyword>
<dbReference type="PROSITE" id="PS00872">
    <property type="entry name" value="NA_GALACTOSIDE_SYMP"/>
    <property type="match status" value="1"/>
</dbReference>
<evidence type="ECO:0000256" key="1">
    <source>
        <dbReference type="ARBA" id="ARBA00004651"/>
    </source>
</evidence>
<dbReference type="InterPro" id="IPR039672">
    <property type="entry name" value="MFS_2"/>
</dbReference>
<proteinExistence type="predicted"/>
<evidence type="ECO:0000256" key="8">
    <source>
        <dbReference type="SAM" id="Phobius"/>
    </source>
</evidence>
<evidence type="ECO:0000256" key="2">
    <source>
        <dbReference type="ARBA" id="ARBA00022448"/>
    </source>
</evidence>
<dbReference type="InterPro" id="IPR036259">
    <property type="entry name" value="MFS_trans_sf"/>
</dbReference>
<dbReference type="PANTHER" id="PTHR11328">
    <property type="entry name" value="MAJOR FACILITATOR SUPERFAMILY DOMAIN-CONTAINING PROTEIN"/>
    <property type="match status" value="1"/>
</dbReference>
<evidence type="ECO:0000259" key="9">
    <source>
        <dbReference type="PROSITE" id="PS50850"/>
    </source>
</evidence>
<dbReference type="InterPro" id="IPR018043">
    <property type="entry name" value="Na/Gal_symport_CS"/>
</dbReference>
<keyword evidence="5" id="KW-0769">Symport</keyword>
<evidence type="ECO:0000313" key="10">
    <source>
        <dbReference type="EMBL" id="GAA6411092.1"/>
    </source>
</evidence>
<feature type="transmembrane region" description="Helical" evidence="8">
    <location>
        <begin position="115"/>
        <end position="136"/>
    </location>
</feature>
<feature type="transmembrane region" description="Helical" evidence="8">
    <location>
        <begin position="370"/>
        <end position="390"/>
    </location>
</feature>
<gene>
    <name evidence="10" type="ORF">K040078D81_52090</name>
</gene>
<protein>
    <submittedName>
        <fullName evidence="10">Glycoside-pentoside-hexuronide (GPH):cation symporter</fullName>
    </submittedName>
</protein>
<feature type="transmembrane region" description="Helical" evidence="8">
    <location>
        <begin position="298"/>
        <end position="316"/>
    </location>
</feature>
<feature type="transmembrane region" description="Helical" evidence="8">
    <location>
        <begin position="328"/>
        <end position="349"/>
    </location>
</feature>
<name>A0ABQ0BI00_9FIRM</name>
<evidence type="ECO:0000256" key="5">
    <source>
        <dbReference type="ARBA" id="ARBA00022847"/>
    </source>
</evidence>
<feature type="transmembrane region" description="Helical" evidence="8">
    <location>
        <begin position="410"/>
        <end position="429"/>
    </location>
</feature>
<dbReference type="SUPFAM" id="SSF103473">
    <property type="entry name" value="MFS general substrate transporter"/>
    <property type="match status" value="1"/>
</dbReference>
<feature type="transmembrane region" description="Helical" evidence="8">
    <location>
        <begin position="232"/>
        <end position="255"/>
    </location>
</feature>
<evidence type="ECO:0000313" key="11">
    <source>
        <dbReference type="Proteomes" id="UP001600943"/>
    </source>
</evidence>
<feature type="transmembrane region" description="Helical" evidence="8">
    <location>
        <begin position="12"/>
        <end position="34"/>
    </location>
</feature>
<keyword evidence="6 8" id="KW-1133">Transmembrane helix</keyword>
<feature type="transmembrane region" description="Helical" evidence="8">
    <location>
        <begin position="40"/>
        <end position="62"/>
    </location>
</feature>
<dbReference type="EMBL" id="BAABYW010000002">
    <property type="protein sequence ID" value="GAA6411092.1"/>
    <property type="molecule type" value="Genomic_DNA"/>
</dbReference>
<sequence length="452" mass="48226">MDENRKTPMITKILYGCGAGGGNVMSTILASFLLSYYTDTALMGAAAVSTMFLISRVLDGITDIIMGGIVDKTNTRWGKARPWLLLAGPLMAVGMILILNMPMGFSDTGKLVYAYLTYIFLNCIVYTIFGIAHSALLARMTLDYEDRTTTSAVSSIMNNLAGIVVGSVTTGLVLKYGWSVTSVILGIAACILILITFFGVKEHVGIDAVTGKVKTKEVPFKDAVPVILKNKYFFIIIFVGILTLVVNANAIASMIFYCNNVVGDPMFMTTLMSIGQIPGLAILLFMPALSKKFGKRQFMLAGIVLMIIGFVVLGLADGNRSLVLAGTILRSIGISPIFAGIYAFIADITDYGEWKFGIRTEGLISSSQSVGSKIGIGLGSGLTGWILAAFGYNGAAAVQSAAAVSGIKFAFGWLGAILSVCLLVAVLLMDVEKYMPEIRTALEKKHGQAVHE</sequence>
<comment type="caution">
    <text evidence="10">The sequence shown here is derived from an EMBL/GenBank/DDBJ whole genome shotgun (WGS) entry which is preliminary data.</text>
</comment>
<dbReference type="Proteomes" id="UP001600943">
    <property type="component" value="Unassembled WGS sequence"/>
</dbReference>
<feature type="transmembrane region" description="Helical" evidence="8">
    <location>
        <begin position="156"/>
        <end position="174"/>
    </location>
</feature>
<feature type="transmembrane region" description="Helical" evidence="8">
    <location>
        <begin position="180"/>
        <end position="200"/>
    </location>
</feature>